<keyword evidence="10 11" id="KW-0807">Transducer</keyword>
<evidence type="ECO:0000256" key="7">
    <source>
        <dbReference type="ARBA" id="ARBA00023136"/>
    </source>
</evidence>
<dbReference type="Gene3D" id="1.20.1070.10">
    <property type="entry name" value="Rhodopsin 7-helix transmembrane proteins"/>
    <property type="match status" value="2"/>
</dbReference>
<feature type="domain" description="G-protein coupled receptors family 1 profile" evidence="14">
    <location>
        <begin position="60"/>
        <end position="463"/>
    </location>
</feature>
<sequence length="515" mass="55738">MDNLTRASENDTDLGSLLLVNLTQQRNNATDDEGGDYLPDWTDLFLAACFSLLIVVTIVGNTLVIAAVITTRRLRSVTNCFVSSLAAADLLVGLAVMPPAVLLQLNGGEWELGEILCDSWVSLDVLLCTASILSLCAISIDRYLAVTQPLIYSRRRRSKRLAGLMIVVVWISAGAITSPPLLGCFPMVRNSLEIDKKCSYNMDRSYVVFSAMGSFFLPMLVMLYVYGRISCVIAKRHRSLETSDSSAAAPHHHHHHQQAGEHQGKFDSGGFPRAHKRSVIRRNCPQASSTKLAKSSLRQALSSRLSVSEYGTTSDATSTAAAPASSKPATTSSTTLQVPSLDVASSGNDHGGGGGPSSPTTTESSGGPTTLLSPSRGSAKPSGLARLGTIRSHQHSSCINRVTRETKTAGTLAVVVGGFVLCWLPFFILYLATPFVPVAPPDALMPALTWLGWINSAINPFIYAFYSADFRMAFWRLTCRHCFRDSGGRFDVLHPNAEHRGQMTNANWRQQTSRT</sequence>
<dbReference type="CDD" id="cd15061">
    <property type="entry name" value="7tmA_tyramine_R-like"/>
    <property type="match status" value="1"/>
</dbReference>
<feature type="compositionally biased region" description="Low complexity" evidence="12">
    <location>
        <begin position="309"/>
        <end position="335"/>
    </location>
</feature>
<gene>
    <name evidence="15" type="ORF">TKK_014665</name>
</gene>
<keyword evidence="6 11" id="KW-0297">G-protein coupled receptor</keyword>
<feature type="compositionally biased region" description="Low complexity" evidence="12">
    <location>
        <begin position="357"/>
        <end position="373"/>
    </location>
</feature>
<name>A0ABD2WCT9_9HYME</name>
<keyword evidence="9 11" id="KW-0675">Receptor</keyword>
<comment type="subcellular location">
    <subcellularLocation>
        <location evidence="1">Cell membrane</location>
        <topology evidence="1">Multi-pass membrane protein</topology>
    </subcellularLocation>
</comment>
<dbReference type="SUPFAM" id="SSF81321">
    <property type="entry name" value="Family A G protein-coupled receptor-like"/>
    <property type="match status" value="1"/>
</dbReference>
<dbReference type="AlphaFoldDB" id="A0ABD2WCT9"/>
<evidence type="ECO:0000313" key="15">
    <source>
        <dbReference type="EMBL" id="KAL3390510.1"/>
    </source>
</evidence>
<dbReference type="PROSITE" id="PS50262">
    <property type="entry name" value="G_PROTEIN_RECEP_F1_2"/>
    <property type="match status" value="1"/>
</dbReference>
<comment type="caution">
    <text evidence="15">The sequence shown here is derived from an EMBL/GenBank/DDBJ whole genome shotgun (WGS) entry which is preliminary data.</text>
</comment>
<dbReference type="PROSITE" id="PS00237">
    <property type="entry name" value="G_PROTEIN_RECEP_F1_1"/>
    <property type="match status" value="1"/>
</dbReference>
<evidence type="ECO:0000256" key="3">
    <source>
        <dbReference type="ARBA" id="ARBA00022475"/>
    </source>
</evidence>
<keyword evidence="3" id="KW-1003">Cell membrane</keyword>
<organism evidence="15 16">
    <name type="scientific">Trichogramma kaykai</name>
    <dbReference type="NCBI Taxonomy" id="54128"/>
    <lineage>
        <taxon>Eukaryota</taxon>
        <taxon>Metazoa</taxon>
        <taxon>Ecdysozoa</taxon>
        <taxon>Arthropoda</taxon>
        <taxon>Hexapoda</taxon>
        <taxon>Insecta</taxon>
        <taxon>Pterygota</taxon>
        <taxon>Neoptera</taxon>
        <taxon>Endopterygota</taxon>
        <taxon>Hymenoptera</taxon>
        <taxon>Apocrita</taxon>
        <taxon>Proctotrupomorpha</taxon>
        <taxon>Chalcidoidea</taxon>
        <taxon>Trichogrammatidae</taxon>
        <taxon>Trichogramma</taxon>
    </lineage>
</organism>
<dbReference type="GO" id="GO:0005886">
    <property type="term" value="C:plasma membrane"/>
    <property type="evidence" value="ECO:0007669"/>
    <property type="project" value="UniProtKB-SubCell"/>
</dbReference>
<evidence type="ECO:0000256" key="8">
    <source>
        <dbReference type="ARBA" id="ARBA00023157"/>
    </source>
</evidence>
<evidence type="ECO:0000256" key="11">
    <source>
        <dbReference type="RuleBase" id="RU000688"/>
    </source>
</evidence>
<dbReference type="Pfam" id="PF00001">
    <property type="entry name" value="7tm_1"/>
    <property type="match status" value="1"/>
</dbReference>
<evidence type="ECO:0000256" key="10">
    <source>
        <dbReference type="ARBA" id="ARBA00023224"/>
    </source>
</evidence>
<evidence type="ECO:0000256" key="12">
    <source>
        <dbReference type="SAM" id="MobiDB-lite"/>
    </source>
</evidence>
<feature type="transmembrane region" description="Helical" evidence="13">
    <location>
        <begin position="206"/>
        <end position="226"/>
    </location>
</feature>
<reference evidence="15 16" key="1">
    <citation type="journal article" date="2024" name="bioRxiv">
        <title>A reference genome for Trichogramma kaykai: A tiny desert-dwelling parasitoid wasp with competing sex-ratio distorters.</title>
        <authorList>
            <person name="Culotta J."/>
            <person name="Lindsey A.R."/>
        </authorList>
    </citation>
    <scope>NUCLEOTIDE SEQUENCE [LARGE SCALE GENOMIC DNA]</scope>
    <source>
        <strain evidence="15 16">KSX58</strain>
    </source>
</reference>
<dbReference type="InterPro" id="IPR000276">
    <property type="entry name" value="GPCR_Rhodpsn"/>
</dbReference>
<feature type="region of interest" description="Disordered" evidence="12">
    <location>
        <begin position="309"/>
        <end position="383"/>
    </location>
</feature>
<feature type="region of interest" description="Disordered" evidence="12">
    <location>
        <begin position="243"/>
        <end position="272"/>
    </location>
</feature>
<dbReference type="InterPro" id="IPR017452">
    <property type="entry name" value="GPCR_Rhodpsn_7TM"/>
</dbReference>
<dbReference type="PANTHER" id="PTHR24248:SF199">
    <property type="entry name" value="IP13425P-RELATED"/>
    <property type="match status" value="1"/>
</dbReference>
<feature type="transmembrane region" description="Helical" evidence="13">
    <location>
        <begin position="409"/>
        <end position="432"/>
    </location>
</feature>
<keyword evidence="5 13" id="KW-1133">Transmembrane helix</keyword>
<keyword evidence="8" id="KW-1015">Disulfide bond</keyword>
<evidence type="ECO:0000256" key="5">
    <source>
        <dbReference type="ARBA" id="ARBA00022989"/>
    </source>
</evidence>
<feature type="transmembrane region" description="Helical" evidence="13">
    <location>
        <begin position="120"/>
        <end position="140"/>
    </location>
</feature>
<evidence type="ECO:0000256" key="2">
    <source>
        <dbReference type="ARBA" id="ARBA00010663"/>
    </source>
</evidence>
<evidence type="ECO:0000256" key="4">
    <source>
        <dbReference type="ARBA" id="ARBA00022692"/>
    </source>
</evidence>
<proteinExistence type="inferred from homology"/>
<evidence type="ECO:0000256" key="1">
    <source>
        <dbReference type="ARBA" id="ARBA00004651"/>
    </source>
</evidence>
<feature type="transmembrane region" description="Helical" evidence="13">
    <location>
        <begin position="444"/>
        <end position="466"/>
    </location>
</feature>
<protein>
    <recommendedName>
        <fullName evidence="14">G-protein coupled receptors family 1 profile domain-containing protein</fullName>
    </recommendedName>
</protein>
<keyword evidence="16" id="KW-1185">Reference proteome</keyword>
<feature type="transmembrane region" description="Helical" evidence="13">
    <location>
        <begin position="81"/>
        <end position="100"/>
    </location>
</feature>
<evidence type="ECO:0000256" key="13">
    <source>
        <dbReference type="SAM" id="Phobius"/>
    </source>
</evidence>
<dbReference type="GO" id="GO:0004993">
    <property type="term" value="F:G protein-coupled serotonin receptor activity"/>
    <property type="evidence" value="ECO:0007669"/>
    <property type="project" value="UniProtKB-ARBA"/>
</dbReference>
<dbReference type="FunFam" id="1.20.1070.10:FF:000523">
    <property type="entry name" value="5-hydroxytryptamine receptor 2B"/>
    <property type="match status" value="1"/>
</dbReference>
<keyword evidence="7 13" id="KW-0472">Membrane</keyword>
<evidence type="ECO:0000259" key="14">
    <source>
        <dbReference type="PROSITE" id="PS50262"/>
    </source>
</evidence>
<feature type="transmembrane region" description="Helical" evidence="13">
    <location>
        <begin position="161"/>
        <end position="182"/>
    </location>
</feature>
<dbReference type="Proteomes" id="UP001627154">
    <property type="component" value="Unassembled WGS sequence"/>
</dbReference>
<dbReference type="EMBL" id="JBJJXI010000117">
    <property type="protein sequence ID" value="KAL3390510.1"/>
    <property type="molecule type" value="Genomic_DNA"/>
</dbReference>
<keyword evidence="4 11" id="KW-0812">Transmembrane</keyword>
<feature type="transmembrane region" description="Helical" evidence="13">
    <location>
        <begin position="44"/>
        <end position="69"/>
    </location>
</feature>
<dbReference type="SMART" id="SM01381">
    <property type="entry name" value="7TM_GPCR_Srsx"/>
    <property type="match status" value="1"/>
</dbReference>
<evidence type="ECO:0000256" key="9">
    <source>
        <dbReference type="ARBA" id="ARBA00023170"/>
    </source>
</evidence>
<dbReference type="PRINTS" id="PR00237">
    <property type="entry name" value="GPCRRHODOPSN"/>
</dbReference>
<dbReference type="PANTHER" id="PTHR24248">
    <property type="entry name" value="ADRENERGIC RECEPTOR-RELATED G-PROTEIN COUPLED RECEPTOR"/>
    <property type="match status" value="1"/>
</dbReference>
<accession>A0ABD2WCT9</accession>
<evidence type="ECO:0000256" key="6">
    <source>
        <dbReference type="ARBA" id="ARBA00023040"/>
    </source>
</evidence>
<comment type="similarity">
    <text evidence="2 11">Belongs to the G-protein coupled receptor 1 family.</text>
</comment>
<evidence type="ECO:0000313" key="16">
    <source>
        <dbReference type="Proteomes" id="UP001627154"/>
    </source>
</evidence>